<evidence type="ECO:0000256" key="7">
    <source>
        <dbReference type="SAM" id="MobiDB-lite"/>
    </source>
</evidence>
<dbReference type="InterPro" id="IPR042530">
    <property type="entry name" value="EME1/EME2_C"/>
</dbReference>
<evidence type="ECO:0000259" key="8">
    <source>
        <dbReference type="SMART" id="SM00891"/>
    </source>
</evidence>
<dbReference type="InterPro" id="IPR006166">
    <property type="entry name" value="ERCC4_domain"/>
</dbReference>
<name>A0A4U1FN37_MONMO</name>
<dbReference type="Gene3D" id="1.10.150.670">
    <property type="entry name" value="Crossover junction endonuclease EME1, DNA-binding domain"/>
    <property type="match status" value="1"/>
</dbReference>
<comment type="subcellular location">
    <subcellularLocation>
        <location evidence="1">Nucleus</location>
    </subcellularLocation>
</comment>
<protein>
    <recommendedName>
        <fullName evidence="8">ERCC4 domain-containing protein</fullName>
    </recommendedName>
</protein>
<comment type="caution">
    <text evidence="9">The sequence shown here is derived from an EMBL/GenBank/DDBJ whole genome shotgun (WGS) entry which is preliminary data.</text>
</comment>
<dbReference type="GO" id="GO:0000712">
    <property type="term" value="P:resolution of meiotic recombination intermediates"/>
    <property type="evidence" value="ECO:0007669"/>
    <property type="project" value="TreeGrafter"/>
</dbReference>
<evidence type="ECO:0000313" key="9">
    <source>
        <dbReference type="EMBL" id="TKC51438.1"/>
    </source>
</evidence>
<dbReference type="PANTHER" id="PTHR21077">
    <property type="entry name" value="EME1 PROTEIN"/>
    <property type="match status" value="1"/>
</dbReference>
<evidence type="ECO:0000256" key="3">
    <source>
        <dbReference type="ARBA" id="ARBA00022763"/>
    </source>
</evidence>
<dbReference type="GO" id="GO:0048476">
    <property type="term" value="C:Holliday junction resolvase complex"/>
    <property type="evidence" value="ECO:0007669"/>
    <property type="project" value="InterPro"/>
</dbReference>
<dbReference type="AlphaFoldDB" id="A0A4U1FN37"/>
<keyword evidence="4" id="KW-0233">DNA recombination</keyword>
<gene>
    <name evidence="9" type="ORF">EI555_019976</name>
</gene>
<feature type="non-terminal residue" evidence="9">
    <location>
        <position position="1"/>
    </location>
</feature>
<evidence type="ECO:0000313" key="10">
    <source>
        <dbReference type="Proteomes" id="UP000308365"/>
    </source>
</evidence>
<proteinExistence type="inferred from homology"/>
<dbReference type="SMART" id="SM00891">
    <property type="entry name" value="ERCC4"/>
    <property type="match status" value="1"/>
</dbReference>
<sequence length="374" mass="41258">RSESRGRSRCSRRARTRRASSAISRGRTFFRAMAGQPPRSGRKMPPRAAGRARRRKRRVSPAKASGRCRKGRRGRAGRGEGWPPTWEMSDSDIEGPAGEEAAARVRDPAEERRAAAEVLRRLRPEQAVRRLAVLVDPAILEDAGADILMEALDALSCEYRVEPKRPAWSLRWSRVKPDPCSLSVPPEVWAADEQDWLLLLEPEEFLQGVVQLTQALVLLQLWANMDVLLVASWQELSQHVCAFTKALTQRPFNPGSLGPFPSAPPRAGQQPRRVARDGTGLRGAWWQQIRQFNCVSPAVANAVVAAFPSPCLLQQVCVACGMEQGCLALLADLPVRMGKGLNAARPGNRLETTSGGVREQDTQYDLHRGSQAGM</sequence>
<dbReference type="InterPro" id="IPR033310">
    <property type="entry name" value="Mms4/EME1/EME2"/>
</dbReference>
<evidence type="ECO:0000256" key="6">
    <source>
        <dbReference type="ARBA" id="ARBA00023242"/>
    </source>
</evidence>
<feature type="domain" description="ERCC4" evidence="8">
    <location>
        <begin position="132"/>
        <end position="318"/>
    </location>
</feature>
<dbReference type="EMBL" id="RWIC01000052">
    <property type="protein sequence ID" value="TKC51438.1"/>
    <property type="molecule type" value="Genomic_DNA"/>
</dbReference>
<dbReference type="GO" id="GO:0031573">
    <property type="term" value="P:mitotic intra-S DNA damage checkpoint signaling"/>
    <property type="evidence" value="ECO:0007669"/>
    <property type="project" value="TreeGrafter"/>
</dbReference>
<organism evidence="9 10">
    <name type="scientific">Monodon monoceros</name>
    <name type="common">Narwhal</name>
    <name type="synonym">Ceratodon monodon</name>
    <dbReference type="NCBI Taxonomy" id="40151"/>
    <lineage>
        <taxon>Eukaryota</taxon>
        <taxon>Metazoa</taxon>
        <taxon>Chordata</taxon>
        <taxon>Craniata</taxon>
        <taxon>Vertebrata</taxon>
        <taxon>Euteleostomi</taxon>
        <taxon>Mammalia</taxon>
        <taxon>Eutheria</taxon>
        <taxon>Laurasiatheria</taxon>
        <taxon>Artiodactyla</taxon>
        <taxon>Whippomorpha</taxon>
        <taxon>Cetacea</taxon>
        <taxon>Odontoceti</taxon>
        <taxon>Monodontidae</taxon>
        <taxon>Monodon</taxon>
    </lineage>
</organism>
<keyword evidence="3" id="KW-0227">DNA damage</keyword>
<comment type="similarity">
    <text evidence="2">Belongs to the EME1/MMS4 family.</text>
</comment>
<evidence type="ECO:0000256" key="5">
    <source>
        <dbReference type="ARBA" id="ARBA00023204"/>
    </source>
</evidence>
<dbReference type="Pfam" id="PF21292">
    <property type="entry name" value="EME1-MUS81_C"/>
    <property type="match status" value="1"/>
</dbReference>
<keyword evidence="5" id="KW-0234">DNA repair</keyword>
<dbReference type="PANTHER" id="PTHR21077:SF6">
    <property type="entry name" value="CROSSOVER JUNCTION ENDONUCLEASE EME2-RELATED"/>
    <property type="match status" value="1"/>
</dbReference>
<reference evidence="10" key="1">
    <citation type="journal article" date="2019" name="IScience">
        <title>Narwhal Genome Reveals Long-Term Low Genetic Diversity despite Current Large Abundance Size.</title>
        <authorList>
            <person name="Westbury M.V."/>
            <person name="Petersen B."/>
            <person name="Garde E."/>
            <person name="Heide-Jorgensen M.P."/>
            <person name="Lorenzen E.D."/>
        </authorList>
    </citation>
    <scope>NUCLEOTIDE SEQUENCE [LARGE SCALE GENOMIC DNA]</scope>
</reference>
<feature type="compositionally biased region" description="Basic residues" evidence="7">
    <location>
        <begin position="40"/>
        <end position="76"/>
    </location>
</feature>
<dbReference type="GO" id="GO:0003677">
    <property type="term" value="F:DNA binding"/>
    <property type="evidence" value="ECO:0007669"/>
    <property type="project" value="InterPro"/>
</dbReference>
<dbReference type="GO" id="GO:0006302">
    <property type="term" value="P:double-strand break repair"/>
    <property type="evidence" value="ECO:0007669"/>
    <property type="project" value="TreeGrafter"/>
</dbReference>
<dbReference type="GO" id="GO:0031297">
    <property type="term" value="P:replication fork processing"/>
    <property type="evidence" value="ECO:0007669"/>
    <property type="project" value="TreeGrafter"/>
</dbReference>
<accession>A0A4U1FN37</accession>
<evidence type="ECO:0000256" key="1">
    <source>
        <dbReference type="ARBA" id="ARBA00004123"/>
    </source>
</evidence>
<feature type="region of interest" description="Disordered" evidence="7">
    <location>
        <begin position="254"/>
        <end position="274"/>
    </location>
</feature>
<dbReference type="GO" id="GO:0008821">
    <property type="term" value="F:crossover junction DNA endonuclease activity"/>
    <property type="evidence" value="ECO:0007669"/>
    <property type="project" value="TreeGrafter"/>
</dbReference>
<dbReference type="Proteomes" id="UP000308365">
    <property type="component" value="Unassembled WGS sequence"/>
</dbReference>
<feature type="compositionally biased region" description="Basic residues" evidence="7">
    <location>
        <begin position="7"/>
        <end position="18"/>
    </location>
</feature>
<dbReference type="GO" id="GO:0005634">
    <property type="term" value="C:nucleus"/>
    <property type="evidence" value="ECO:0007669"/>
    <property type="project" value="UniProtKB-SubCell"/>
</dbReference>
<feature type="region of interest" description="Disordered" evidence="7">
    <location>
        <begin position="1"/>
        <end position="108"/>
    </location>
</feature>
<evidence type="ECO:0000256" key="4">
    <source>
        <dbReference type="ARBA" id="ARBA00023172"/>
    </source>
</evidence>
<keyword evidence="6" id="KW-0539">Nucleus</keyword>
<dbReference type="Gene3D" id="3.40.50.10130">
    <property type="match status" value="2"/>
</dbReference>
<evidence type="ECO:0000256" key="2">
    <source>
        <dbReference type="ARBA" id="ARBA00005313"/>
    </source>
</evidence>